<protein>
    <recommendedName>
        <fullName evidence="2">PiggyBac transposable element-derived protein domain-containing protein</fullName>
    </recommendedName>
</protein>
<dbReference type="AlphaFoldDB" id="A0AAV8WKH9"/>
<feature type="domain" description="PiggyBac transposable element-derived protein" evidence="2">
    <location>
        <begin position="165"/>
        <end position="272"/>
    </location>
</feature>
<feature type="compositionally biased region" description="Low complexity" evidence="1">
    <location>
        <begin position="84"/>
        <end position="93"/>
    </location>
</feature>
<dbReference type="InterPro" id="IPR029526">
    <property type="entry name" value="PGBD"/>
</dbReference>
<dbReference type="EMBL" id="JANEYF010005769">
    <property type="protein sequence ID" value="KAJ8926959.1"/>
    <property type="molecule type" value="Genomic_DNA"/>
</dbReference>
<accession>A0AAV8WKH9</accession>
<evidence type="ECO:0000259" key="2">
    <source>
        <dbReference type="Pfam" id="PF13843"/>
    </source>
</evidence>
<feature type="region of interest" description="Disordered" evidence="1">
    <location>
        <begin position="28"/>
        <end position="141"/>
    </location>
</feature>
<feature type="compositionally biased region" description="Polar residues" evidence="1">
    <location>
        <begin position="126"/>
        <end position="140"/>
    </location>
</feature>
<reference evidence="3" key="1">
    <citation type="journal article" date="2023" name="Insect Mol. Biol.">
        <title>Genome sequencing provides insights into the evolution of gene families encoding plant cell wall-degrading enzymes in longhorned beetles.</title>
        <authorList>
            <person name="Shin N.R."/>
            <person name="Okamura Y."/>
            <person name="Kirsch R."/>
            <person name="Pauchet Y."/>
        </authorList>
    </citation>
    <scope>NUCLEOTIDE SEQUENCE</scope>
    <source>
        <strain evidence="3">RBIC_L_NR</strain>
    </source>
</reference>
<name>A0AAV8WKH9_9CUCU</name>
<evidence type="ECO:0000256" key="1">
    <source>
        <dbReference type="SAM" id="MobiDB-lite"/>
    </source>
</evidence>
<dbReference type="PANTHER" id="PTHR46599:SF3">
    <property type="entry name" value="PIGGYBAC TRANSPOSABLE ELEMENT-DERIVED PROTEIN 4"/>
    <property type="match status" value="1"/>
</dbReference>
<keyword evidence="4" id="KW-1185">Reference proteome</keyword>
<evidence type="ECO:0000313" key="4">
    <source>
        <dbReference type="Proteomes" id="UP001162156"/>
    </source>
</evidence>
<dbReference type="Pfam" id="PF13843">
    <property type="entry name" value="DDE_Tnp_1_7"/>
    <property type="match status" value="1"/>
</dbReference>
<sequence length="276" mass="31538">MYIKLMEEDLNIIDPYERDQQRLLKLFDDVSTDEEKDPFSDSDGEYGSDKNYEESSSEYNESMSSNDSDVPTVSKKNKRSACTIKKSSIPKKPNIQTTPDLIPEPLADNSIVSPEASPLPSPRPSTPVQSDIDSWESTTAPIPDFKFDESSNRLKINIGPESTVMELFESLFTPNILEYIVDCTNNYGKALMNTNRPKTRYSRDGKFRPVSNEEMKKFLGLCLLQGQISSKNMRRYFSYSDTLYFHPIFAYTMSCRRFEQILRVLSCSPVNSKGKK</sequence>
<evidence type="ECO:0000313" key="3">
    <source>
        <dbReference type="EMBL" id="KAJ8926959.1"/>
    </source>
</evidence>
<feature type="compositionally biased region" description="Acidic residues" evidence="1">
    <location>
        <begin position="30"/>
        <end position="46"/>
    </location>
</feature>
<gene>
    <name evidence="3" type="ORF">NQ314_020637</name>
</gene>
<dbReference type="PANTHER" id="PTHR46599">
    <property type="entry name" value="PIGGYBAC TRANSPOSABLE ELEMENT-DERIVED PROTEIN 4"/>
    <property type="match status" value="1"/>
</dbReference>
<organism evidence="3 4">
    <name type="scientific">Rhamnusium bicolor</name>
    <dbReference type="NCBI Taxonomy" id="1586634"/>
    <lineage>
        <taxon>Eukaryota</taxon>
        <taxon>Metazoa</taxon>
        <taxon>Ecdysozoa</taxon>
        <taxon>Arthropoda</taxon>
        <taxon>Hexapoda</taxon>
        <taxon>Insecta</taxon>
        <taxon>Pterygota</taxon>
        <taxon>Neoptera</taxon>
        <taxon>Endopterygota</taxon>
        <taxon>Coleoptera</taxon>
        <taxon>Polyphaga</taxon>
        <taxon>Cucujiformia</taxon>
        <taxon>Chrysomeloidea</taxon>
        <taxon>Cerambycidae</taxon>
        <taxon>Lepturinae</taxon>
        <taxon>Rhagiini</taxon>
        <taxon>Rhamnusium</taxon>
    </lineage>
</organism>
<feature type="compositionally biased region" description="Low complexity" evidence="1">
    <location>
        <begin position="57"/>
        <end position="69"/>
    </location>
</feature>
<proteinExistence type="predicted"/>
<comment type="caution">
    <text evidence="3">The sequence shown here is derived from an EMBL/GenBank/DDBJ whole genome shotgun (WGS) entry which is preliminary data.</text>
</comment>
<dbReference type="Proteomes" id="UP001162156">
    <property type="component" value="Unassembled WGS sequence"/>
</dbReference>